<dbReference type="EMBL" id="JALNTZ010000008">
    <property type="protein sequence ID" value="KAJ3643492.1"/>
    <property type="molecule type" value="Genomic_DNA"/>
</dbReference>
<proteinExistence type="predicted"/>
<feature type="compositionally biased region" description="Basic and acidic residues" evidence="1">
    <location>
        <begin position="11"/>
        <end position="20"/>
    </location>
</feature>
<dbReference type="Proteomes" id="UP001168821">
    <property type="component" value="Unassembled WGS sequence"/>
</dbReference>
<name>A0AA38M5S4_9CUCU</name>
<comment type="caution">
    <text evidence="2">The sequence shown here is derived from an EMBL/GenBank/DDBJ whole genome shotgun (WGS) entry which is preliminary data.</text>
</comment>
<keyword evidence="3" id="KW-1185">Reference proteome</keyword>
<sequence>MSNPRRSTRNKHVEVRRSLSETRQPTNAIANFDAINLSSYVEQQWDETAMHLLETTRKQSLVTTFSTLDGLLNQLKADTGTLKADTETMKADIGTMKADIGTLKADTETMKADIGTLKADTETMKADIGTLKSEVQQIRTDINTNMNQLKTELIAEFQNVLQQNISQVIQRQIKTLLLDTANNMA</sequence>
<organism evidence="2 3">
    <name type="scientific">Zophobas morio</name>
    <dbReference type="NCBI Taxonomy" id="2755281"/>
    <lineage>
        <taxon>Eukaryota</taxon>
        <taxon>Metazoa</taxon>
        <taxon>Ecdysozoa</taxon>
        <taxon>Arthropoda</taxon>
        <taxon>Hexapoda</taxon>
        <taxon>Insecta</taxon>
        <taxon>Pterygota</taxon>
        <taxon>Neoptera</taxon>
        <taxon>Endopterygota</taxon>
        <taxon>Coleoptera</taxon>
        <taxon>Polyphaga</taxon>
        <taxon>Cucujiformia</taxon>
        <taxon>Tenebrionidae</taxon>
        <taxon>Zophobas</taxon>
    </lineage>
</organism>
<feature type="compositionally biased region" description="Basic residues" evidence="1">
    <location>
        <begin position="1"/>
        <end position="10"/>
    </location>
</feature>
<protein>
    <submittedName>
        <fullName evidence="2">Uncharacterized protein</fullName>
    </submittedName>
</protein>
<evidence type="ECO:0000313" key="3">
    <source>
        <dbReference type="Proteomes" id="UP001168821"/>
    </source>
</evidence>
<reference evidence="2" key="1">
    <citation type="journal article" date="2023" name="G3 (Bethesda)">
        <title>Whole genome assemblies of Zophobas morio and Tenebrio molitor.</title>
        <authorList>
            <person name="Kaur S."/>
            <person name="Stinson S.A."/>
            <person name="diCenzo G.C."/>
        </authorList>
    </citation>
    <scope>NUCLEOTIDE SEQUENCE</scope>
    <source>
        <strain evidence="2">QUZm001</strain>
    </source>
</reference>
<feature type="region of interest" description="Disordered" evidence="1">
    <location>
        <begin position="1"/>
        <end position="22"/>
    </location>
</feature>
<evidence type="ECO:0000256" key="1">
    <source>
        <dbReference type="SAM" id="MobiDB-lite"/>
    </source>
</evidence>
<gene>
    <name evidence="2" type="ORF">Zmor_026200</name>
</gene>
<accession>A0AA38M5S4</accession>
<dbReference type="Gene3D" id="1.20.5.190">
    <property type="match status" value="2"/>
</dbReference>
<evidence type="ECO:0000313" key="2">
    <source>
        <dbReference type="EMBL" id="KAJ3643492.1"/>
    </source>
</evidence>
<dbReference type="AlphaFoldDB" id="A0AA38M5S4"/>
<dbReference type="SUPFAM" id="SSF58100">
    <property type="entry name" value="Bacterial hemolysins"/>
    <property type="match status" value="1"/>
</dbReference>